<sequence length="257" mass="29048">MSEIKIFENPEFGELPTVMVNGEPEFGGKEAALMLGYANPLKAIRDHCISKGVNEIDTPSNGGIQKKKFITKGNVIRLVTHSHLPGADKFESWIFDKVIPQVLETGSYSMNQDDELKRKRLEIMERNAEARDRKARNESAKLLMQIRAGAKSETYKQVLESKATEIVTGQQLLPLPEAKQISYPAEAVGKKIGCSGNMVGRIAKKLDIKTEKYGRWIHDKSRYANREVMNFEYYDNAIPLIKAEYRKRESGTVVDIK</sequence>
<evidence type="ECO:0000259" key="1">
    <source>
        <dbReference type="PROSITE" id="PS51750"/>
    </source>
</evidence>
<dbReference type="SMART" id="SM01040">
    <property type="entry name" value="Bro-N"/>
    <property type="match status" value="1"/>
</dbReference>
<dbReference type="PANTHER" id="PTHR36180">
    <property type="entry name" value="DNA-BINDING PROTEIN-RELATED-RELATED"/>
    <property type="match status" value="1"/>
</dbReference>
<comment type="caution">
    <text evidence="2">The sequence shown here is derived from an EMBL/GenBank/DDBJ whole genome shotgun (WGS) entry which is preliminary data.</text>
</comment>
<dbReference type="RefSeq" id="WP_253065495.1">
    <property type="nucleotide sequence ID" value="NZ_JAMXWM010000046.1"/>
</dbReference>
<evidence type="ECO:0000313" key="3">
    <source>
        <dbReference type="Proteomes" id="UP001597399"/>
    </source>
</evidence>
<reference evidence="3" key="1">
    <citation type="journal article" date="2019" name="Int. J. Syst. Evol. Microbiol.">
        <title>The Global Catalogue of Microorganisms (GCM) 10K type strain sequencing project: providing services to taxonomists for standard genome sequencing and annotation.</title>
        <authorList>
            <consortium name="The Broad Institute Genomics Platform"/>
            <consortium name="The Broad Institute Genome Sequencing Center for Infectious Disease"/>
            <person name="Wu L."/>
            <person name="Ma J."/>
        </authorList>
    </citation>
    <scope>NUCLEOTIDE SEQUENCE [LARGE SCALE GENOMIC DNA]</scope>
    <source>
        <strain evidence="3">TISTR 2466</strain>
    </source>
</reference>
<dbReference type="InterPro" id="IPR003497">
    <property type="entry name" value="BRO_N_domain"/>
</dbReference>
<dbReference type="Pfam" id="PF02498">
    <property type="entry name" value="Bro-N"/>
    <property type="match status" value="1"/>
</dbReference>
<dbReference type="Proteomes" id="UP001597399">
    <property type="component" value="Unassembled WGS sequence"/>
</dbReference>
<organism evidence="2 3">
    <name type="scientific">Sporolactobacillus shoreicorticis</name>
    <dbReference type="NCBI Taxonomy" id="1923877"/>
    <lineage>
        <taxon>Bacteria</taxon>
        <taxon>Bacillati</taxon>
        <taxon>Bacillota</taxon>
        <taxon>Bacilli</taxon>
        <taxon>Bacillales</taxon>
        <taxon>Sporolactobacillaceae</taxon>
        <taxon>Sporolactobacillus</taxon>
    </lineage>
</organism>
<proteinExistence type="predicted"/>
<name>A0ABW5SAU6_9BACL</name>
<dbReference type="PANTHER" id="PTHR36180:SF2">
    <property type="entry name" value="BRO FAMILY PROTEIN"/>
    <property type="match status" value="1"/>
</dbReference>
<keyword evidence="3" id="KW-1185">Reference proteome</keyword>
<gene>
    <name evidence="2" type="ORF">ACFSUE_19445</name>
</gene>
<dbReference type="PROSITE" id="PS51750">
    <property type="entry name" value="BRO_N"/>
    <property type="match status" value="1"/>
</dbReference>
<evidence type="ECO:0000313" key="2">
    <source>
        <dbReference type="EMBL" id="MFD2695782.1"/>
    </source>
</evidence>
<dbReference type="EMBL" id="JBHUMQ010000053">
    <property type="protein sequence ID" value="MFD2695782.1"/>
    <property type="molecule type" value="Genomic_DNA"/>
</dbReference>
<protein>
    <submittedName>
        <fullName evidence="2">Bro-N domain-containing protein</fullName>
    </submittedName>
</protein>
<feature type="domain" description="Bro-N" evidence="1">
    <location>
        <begin position="1"/>
        <end position="106"/>
    </location>
</feature>
<accession>A0ABW5SAU6</accession>